<keyword evidence="6" id="KW-1185">Reference proteome</keyword>
<protein>
    <submittedName>
        <fullName evidence="5">Gliding motility-associated protein GldM</fullName>
    </submittedName>
</protein>
<dbReference type="NCBIfam" id="TIGR03517">
    <property type="entry name" value="GldM_gliding"/>
    <property type="match status" value="1"/>
</dbReference>
<dbReference type="EMBL" id="LT605205">
    <property type="protein sequence ID" value="SCD19410.1"/>
    <property type="molecule type" value="Genomic_DNA"/>
</dbReference>
<dbReference type="Pfam" id="PF21601">
    <property type="entry name" value="GldM_2nd"/>
    <property type="match status" value="1"/>
</dbReference>
<organism evidence="5 6">
    <name type="scientific">Proteiniphilum saccharofermentans</name>
    <dbReference type="NCBI Taxonomy" id="1642647"/>
    <lineage>
        <taxon>Bacteria</taxon>
        <taxon>Pseudomonadati</taxon>
        <taxon>Bacteroidota</taxon>
        <taxon>Bacteroidia</taxon>
        <taxon>Bacteroidales</taxon>
        <taxon>Dysgonomonadaceae</taxon>
        <taxon>Proteiniphilum</taxon>
    </lineage>
</organism>
<dbReference type="InterPro" id="IPR048406">
    <property type="entry name" value="GldM_Ig-like-2"/>
</dbReference>
<dbReference type="InterPro" id="IPR048405">
    <property type="entry name" value="GldM_Ig-like-1"/>
</dbReference>
<evidence type="ECO:0000259" key="2">
    <source>
        <dbReference type="Pfam" id="PF12081"/>
    </source>
</evidence>
<evidence type="ECO:0000313" key="6">
    <source>
        <dbReference type="Proteomes" id="UP000187464"/>
    </source>
</evidence>
<reference evidence="5 6" key="1">
    <citation type="submission" date="2016-08" db="EMBL/GenBank/DDBJ databases">
        <authorList>
            <person name="Seilhamer J.J."/>
        </authorList>
    </citation>
    <scope>NUCLEOTIDE SEQUENCE [LARGE SCALE GENOMIC DNA]</scope>
    <source>
        <strain evidence="5">M3/6</strain>
    </source>
</reference>
<dbReference type="RefSeq" id="WP_076928704.1">
    <property type="nucleotide sequence ID" value="NZ_LT605205.1"/>
</dbReference>
<sequence>MAVNSPNSPRQKMINLMYLVFIAMLALNVSVEVLDGFEMVDNSLGNSSGTMLERNRLIMDELTAYHAQNPEKAGEWYRKGVQVRAMSDSLTRYIGELKLRMVREADGRKADISNIKHKDDLEAASVVMLSPVNGEGRKFRNTIDTYRDSVTQLVTDPARRAIIEKNLSTQPRSANKSWEASLFEQMPLAAAITMLTKIENDIRSSEGEALSNILHNVDIGDFRVNRLNAYIIPESDIVIQGGSYNARIVLSAEDSTRQPLIMVNGEILDTEENGSFSVRADRTGTFPVEGYLEMTGSDGSVTRRPFAGSYTVIEPIATIAPTLMNVLYAGIDNEIGISVPGIAPQDVSATITNGTLTRRGNMWVARPSSIGQDVTISVSARTTDGDVRRVAIKEFRVRALPDPTPYIEYSDANGNPVMFRGGGLQKAVLMNASGIKAAIDDGILSIPFRVTSFRTVFFDSMGNAIPEVSDGSRFSDRQKEQIRRLARGSYFYISGVRAVGPDGTEREIAVMEVRVQ</sequence>
<accession>A0A1R3SWR8</accession>
<evidence type="ECO:0000313" key="5">
    <source>
        <dbReference type="EMBL" id="SCD19410.1"/>
    </source>
</evidence>
<feature type="domain" description="Gliding motility-associated protein GldM second immunoglobulin-like" evidence="4">
    <location>
        <begin position="317"/>
        <end position="398"/>
    </location>
</feature>
<dbReference type="InterPro" id="IPR022719">
    <property type="entry name" value="Motility-assoc_prot_GldM_C"/>
</dbReference>
<feature type="domain" description="Gliding motility-associated protein GldM C-terminal" evidence="1">
    <location>
        <begin position="401"/>
        <end position="516"/>
    </location>
</feature>
<proteinExistence type="predicted"/>
<name>A0A1R3SWR8_9BACT</name>
<dbReference type="Proteomes" id="UP000187464">
    <property type="component" value="Chromosome I"/>
</dbReference>
<evidence type="ECO:0000259" key="3">
    <source>
        <dbReference type="Pfam" id="PF21601"/>
    </source>
</evidence>
<feature type="domain" description="Gliding motility-associated protein GldM first immunoglobulin-like" evidence="3">
    <location>
        <begin position="220"/>
        <end position="314"/>
    </location>
</feature>
<evidence type="ECO:0000259" key="4">
    <source>
        <dbReference type="Pfam" id="PF21602"/>
    </source>
</evidence>
<dbReference type="Pfam" id="PF12081">
    <property type="entry name" value="GldM_1st"/>
    <property type="match status" value="1"/>
</dbReference>
<gene>
    <name evidence="5" type="ORF">PSM36_0580</name>
</gene>
<dbReference type="KEGG" id="psac:PSM36_0580"/>
<dbReference type="Pfam" id="PF12080">
    <property type="entry name" value="GldM_4th"/>
    <property type="match status" value="1"/>
</dbReference>
<feature type="domain" description="Gliding motility-associated protein GldM N-terminal" evidence="2">
    <location>
        <begin position="32"/>
        <end position="215"/>
    </location>
</feature>
<dbReference type="InterPro" id="IPR022720">
    <property type="entry name" value="Motility-assoc_prot_GldM_N"/>
</dbReference>
<evidence type="ECO:0000259" key="1">
    <source>
        <dbReference type="Pfam" id="PF12080"/>
    </source>
</evidence>
<dbReference type="STRING" id="1642647.PSM36_0580"/>
<dbReference type="AlphaFoldDB" id="A0A1R3SWR8"/>
<dbReference type="Pfam" id="PF21602">
    <property type="entry name" value="GldM_3rd"/>
    <property type="match status" value="1"/>
</dbReference>
<dbReference type="InterPro" id="IPR019859">
    <property type="entry name" value="Motility-assoc_prot_GldM"/>
</dbReference>